<reference evidence="3" key="1">
    <citation type="journal article" date="2020" name="Nature">
        <title>Giant virus diversity and host interactions through global metagenomics.</title>
        <authorList>
            <person name="Schulz F."/>
            <person name="Roux S."/>
            <person name="Paez-Espino D."/>
            <person name="Jungbluth S."/>
            <person name="Walsh D.A."/>
            <person name="Denef V.J."/>
            <person name="McMahon K.D."/>
            <person name="Konstantinidis K.T."/>
            <person name="Eloe-Fadrosh E.A."/>
            <person name="Kyrpides N.C."/>
            <person name="Woyke T."/>
        </authorList>
    </citation>
    <scope>NUCLEOTIDE SEQUENCE</scope>
    <source>
        <strain evidence="3">GVMAG-M-3300024302-11</strain>
    </source>
</reference>
<keyword evidence="1" id="KW-0677">Repeat</keyword>
<proteinExistence type="predicted"/>
<sequence length="355" mass="41494">MELNEDFKSIIRNYLKAKKNSNNKQKFLGYLEKIILLFNKDIPITESNKEYIESIKKYTYENISYLINKSLSKSNKLANMGVFNLISEGNLECITDTDSTYNYEIYNNEGLTPLHRCINVGDTAILKELFKKGEKIDLVNKDGHTLLEYACLQQDPNVILFLINHGADMKKHLYFRNNIKLHLAINDIDTANIAKICLIDKESSDKIDLNFLFEYITPTTKIGLDDIEFKDFINNISNVVSKFPTDSQNSIITIWKEELSYQLKNQLGCPTNYLEIVLMNMVPFIEYDFNISNRNILTNEIIILIKHLILKNNYIFDIKFSKQLIDKIWEDYKNILSYDYLGLIINHIFSKVRQK</sequence>
<dbReference type="SUPFAM" id="SSF48403">
    <property type="entry name" value="Ankyrin repeat"/>
    <property type="match status" value="1"/>
</dbReference>
<dbReference type="InterPro" id="IPR002110">
    <property type="entry name" value="Ankyrin_rpt"/>
</dbReference>
<keyword evidence="2" id="KW-0040">ANK repeat</keyword>
<evidence type="ECO:0000256" key="1">
    <source>
        <dbReference type="ARBA" id="ARBA00022737"/>
    </source>
</evidence>
<dbReference type="PROSITE" id="PS50088">
    <property type="entry name" value="ANK_REPEAT"/>
    <property type="match status" value="2"/>
</dbReference>
<dbReference type="EMBL" id="MN740264">
    <property type="protein sequence ID" value="QHT96702.1"/>
    <property type="molecule type" value="Genomic_DNA"/>
</dbReference>
<dbReference type="SMART" id="SM00248">
    <property type="entry name" value="ANK"/>
    <property type="match status" value="2"/>
</dbReference>
<dbReference type="PANTHER" id="PTHR24126:SF14">
    <property type="entry name" value="ANK_REP_REGION DOMAIN-CONTAINING PROTEIN"/>
    <property type="match status" value="1"/>
</dbReference>
<dbReference type="InterPro" id="IPR036770">
    <property type="entry name" value="Ankyrin_rpt-contain_sf"/>
</dbReference>
<evidence type="ECO:0000313" key="3">
    <source>
        <dbReference type="EMBL" id="QHT96702.1"/>
    </source>
</evidence>
<organism evidence="3">
    <name type="scientific">viral metagenome</name>
    <dbReference type="NCBI Taxonomy" id="1070528"/>
    <lineage>
        <taxon>unclassified sequences</taxon>
        <taxon>metagenomes</taxon>
        <taxon>organismal metagenomes</taxon>
    </lineage>
</organism>
<evidence type="ECO:0000256" key="2">
    <source>
        <dbReference type="ARBA" id="ARBA00023043"/>
    </source>
</evidence>
<dbReference type="PROSITE" id="PS50297">
    <property type="entry name" value="ANK_REP_REGION"/>
    <property type="match status" value="2"/>
</dbReference>
<dbReference type="PANTHER" id="PTHR24126">
    <property type="entry name" value="ANKYRIN REPEAT, PH AND SEC7 DOMAIN CONTAINING PROTEIN SECG-RELATED"/>
    <property type="match status" value="1"/>
</dbReference>
<protein>
    <submittedName>
        <fullName evidence="3">Uncharacterized protein</fullName>
    </submittedName>
</protein>
<accession>A0A6C0IUE5</accession>
<dbReference type="Pfam" id="PF12796">
    <property type="entry name" value="Ank_2"/>
    <property type="match status" value="1"/>
</dbReference>
<name>A0A6C0IUE5_9ZZZZ</name>
<dbReference type="Gene3D" id="1.25.40.20">
    <property type="entry name" value="Ankyrin repeat-containing domain"/>
    <property type="match status" value="1"/>
</dbReference>
<dbReference type="AlphaFoldDB" id="A0A6C0IUE5"/>